<dbReference type="OrthoDB" id="6145874at2759"/>
<feature type="chain" id="PRO_5018165292" description="Fibrinogen C-terminal domain-containing protein" evidence="6">
    <location>
        <begin position="18"/>
        <end position="465"/>
    </location>
</feature>
<dbReference type="EMBL" id="QRBI01000142">
    <property type="protein sequence ID" value="RMC00776.1"/>
    <property type="molecule type" value="Genomic_DNA"/>
</dbReference>
<keyword evidence="5" id="KW-0175">Coiled coil</keyword>
<name>A0A3M0JIF6_HIRRU</name>
<evidence type="ECO:0000256" key="4">
    <source>
        <dbReference type="ARBA" id="ARBA00023180"/>
    </source>
</evidence>
<evidence type="ECO:0000313" key="9">
    <source>
        <dbReference type="Proteomes" id="UP000269221"/>
    </source>
</evidence>
<evidence type="ECO:0000259" key="7">
    <source>
        <dbReference type="PROSITE" id="PS51406"/>
    </source>
</evidence>
<dbReference type="InterPro" id="IPR020837">
    <property type="entry name" value="Fibrinogen_CS"/>
</dbReference>
<dbReference type="CDD" id="cd00087">
    <property type="entry name" value="FReD"/>
    <property type="match status" value="1"/>
</dbReference>
<protein>
    <recommendedName>
        <fullName evidence="7">Fibrinogen C-terminal domain-containing protein</fullName>
    </recommendedName>
</protein>
<dbReference type="GO" id="GO:0005577">
    <property type="term" value="C:fibrinogen complex"/>
    <property type="evidence" value="ECO:0007669"/>
    <property type="project" value="TreeGrafter"/>
</dbReference>
<feature type="domain" description="Fibrinogen C-terminal" evidence="7">
    <location>
        <begin position="248"/>
        <end position="460"/>
    </location>
</feature>
<dbReference type="SUPFAM" id="SSF56496">
    <property type="entry name" value="Fibrinogen C-terminal domain-like"/>
    <property type="match status" value="1"/>
</dbReference>
<dbReference type="InterPro" id="IPR002181">
    <property type="entry name" value="Fibrinogen_a/b/g_C_dom"/>
</dbReference>
<dbReference type="GO" id="GO:0070527">
    <property type="term" value="P:platelet aggregation"/>
    <property type="evidence" value="ECO:0007669"/>
    <property type="project" value="TreeGrafter"/>
</dbReference>
<evidence type="ECO:0000256" key="2">
    <source>
        <dbReference type="ARBA" id="ARBA00022525"/>
    </source>
</evidence>
<evidence type="ECO:0000256" key="5">
    <source>
        <dbReference type="SAM" id="Coils"/>
    </source>
</evidence>
<dbReference type="PANTHER" id="PTHR47221">
    <property type="entry name" value="FIBRINOGEN ALPHA CHAIN"/>
    <property type="match status" value="1"/>
</dbReference>
<gene>
    <name evidence="8" type="ORF">DUI87_22460</name>
</gene>
<dbReference type="Pfam" id="PF00147">
    <property type="entry name" value="Fibrinogen_C"/>
    <property type="match status" value="1"/>
</dbReference>
<organism evidence="8 9">
    <name type="scientific">Hirundo rustica rustica</name>
    <dbReference type="NCBI Taxonomy" id="333673"/>
    <lineage>
        <taxon>Eukaryota</taxon>
        <taxon>Metazoa</taxon>
        <taxon>Chordata</taxon>
        <taxon>Craniata</taxon>
        <taxon>Vertebrata</taxon>
        <taxon>Euteleostomi</taxon>
        <taxon>Archelosauria</taxon>
        <taxon>Archosauria</taxon>
        <taxon>Dinosauria</taxon>
        <taxon>Saurischia</taxon>
        <taxon>Theropoda</taxon>
        <taxon>Coelurosauria</taxon>
        <taxon>Aves</taxon>
        <taxon>Neognathae</taxon>
        <taxon>Neoaves</taxon>
        <taxon>Telluraves</taxon>
        <taxon>Australaves</taxon>
        <taxon>Passeriformes</taxon>
        <taxon>Sylvioidea</taxon>
        <taxon>Hirundinidae</taxon>
        <taxon>Hirundo</taxon>
    </lineage>
</organism>
<dbReference type="InterPro" id="IPR037579">
    <property type="entry name" value="FIB_ANG-like"/>
</dbReference>
<sequence>MRLGGAALLLCAAGLAAAPAPAPGAGTERRAAAGAGRERRAQFASWDEVNVLAHGLLQLGHGLKEHVERTKGQLRELGGRLSAHNSSLGRLLRQAREAQERGERLRGSVRELEGRGRQLLNLSEALRQRLEEVAADKDAIQGRLERLESRVRLALQARPDGNQSARDLGALQSLMDAQNLRIEELLQKIKQQQYKLDKQNLQIKSLQSKVNLLIPLHHNKTQTPKWKINLKKSLNLTSQSQNGSGESVQTQKLPEGCHQLFLAGQQSSGVFQVQPAGSQPFKVYCDMTTEGGWTVIQRRMDGSVDFDQLWDAYKNGFGDLREDAPPCPRGKYNLLIELEDWEGNSQVVQFVFSLGGESTAYTLNLLGPLSGELENAIGEFRQLPFSTRDRDHDLKADTNCAKHLSGGWWFSTCGHANLNGKYFRSIPRQRHERKQGIFWKTWKGRYYPLKSTIMKIQPAALEADP</sequence>
<evidence type="ECO:0000256" key="6">
    <source>
        <dbReference type="SAM" id="SignalP"/>
    </source>
</evidence>
<feature type="signal peptide" evidence="6">
    <location>
        <begin position="1"/>
        <end position="17"/>
    </location>
</feature>
<keyword evidence="3" id="KW-1015">Disulfide bond</keyword>
<comment type="caution">
    <text evidence="8">The sequence shown here is derived from an EMBL/GenBank/DDBJ whole genome shotgun (WGS) entry which is preliminary data.</text>
</comment>
<dbReference type="NCBIfam" id="NF040941">
    <property type="entry name" value="GGGWT_bact"/>
    <property type="match status" value="1"/>
</dbReference>
<keyword evidence="9" id="KW-1185">Reference proteome</keyword>
<dbReference type="SMART" id="SM00186">
    <property type="entry name" value="FBG"/>
    <property type="match status" value="1"/>
</dbReference>
<dbReference type="Proteomes" id="UP000269221">
    <property type="component" value="Unassembled WGS sequence"/>
</dbReference>
<evidence type="ECO:0000313" key="8">
    <source>
        <dbReference type="EMBL" id="RMC00776.1"/>
    </source>
</evidence>
<dbReference type="GO" id="GO:0034116">
    <property type="term" value="P:positive regulation of heterotypic cell-cell adhesion"/>
    <property type="evidence" value="ECO:0007669"/>
    <property type="project" value="TreeGrafter"/>
</dbReference>
<keyword evidence="2" id="KW-0964">Secreted</keyword>
<feature type="coiled-coil region" evidence="5">
    <location>
        <begin position="95"/>
        <end position="209"/>
    </location>
</feature>
<keyword evidence="4" id="KW-0325">Glycoprotein</keyword>
<dbReference type="InterPro" id="IPR014716">
    <property type="entry name" value="Fibrinogen_a/b/g_C_1"/>
</dbReference>
<dbReference type="PROSITE" id="PS51406">
    <property type="entry name" value="FIBRINOGEN_C_2"/>
    <property type="match status" value="1"/>
</dbReference>
<dbReference type="GO" id="GO:0005201">
    <property type="term" value="F:extracellular matrix structural constituent"/>
    <property type="evidence" value="ECO:0007669"/>
    <property type="project" value="TreeGrafter"/>
</dbReference>
<dbReference type="InterPro" id="IPR036056">
    <property type="entry name" value="Fibrinogen-like_C"/>
</dbReference>
<dbReference type="GO" id="GO:0072377">
    <property type="term" value="P:blood coagulation, common pathway"/>
    <property type="evidence" value="ECO:0007669"/>
    <property type="project" value="TreeGrafter"/>
</dbReference>
<dbReference type="GO" id="GO:0030674">
    <property type="term" value="F:protein-macromolecule adaptor activity"/>
    <property type="evidence" value="ECO:0007669"/>
    <property type="project" value="TreeGrafter"/>
</dbReference>
<evidence type="ECO:0000256" key="3">
    <source>
        <dbReference type="ARBA" id="ARBA00023157"/>
    </source>
</evidence>
<dbReference type="AlphaFoldDB" id="A0A3M0JIF6"/>
<keyword evidence="6" id="KW-0732">Signal</keyword>
<dbReference type="Gene3D" id="3.90.215.10">
    <property type="entry name" value="Gamma Fibrinogen, chain A, domain 1"/>
    <property type="match status" value="2"/>
</dbReference>
<dbReference type="GO" id="GO:0042730">
    <property type="term" value="P:fibrinolysis"/>
    <property type="evidence" value="ECO:0007669"/>
    <property type="project" value="TreeGrafter"/>
</dbReference>
<reference evidence="8 9" key="1">
    <citation type="submission" date="2018-07" db="EMBL/GenBank/DDBJ databases">
        <title>A high quality draft genome assembly of the barn swallow (H. rustica rustica).</title>
        <authorList>
            <person name="Formenti G."/>
            <person name="Chiara M."/>
            <person name="Poveda L."/>
            <person name="Francoijs K.-J."/>
            <person name="Bonisoli-Alquati A."/>
            <person name="Canova L."/>
            <person name="Gianfranceschi L."/>
            <person name="Horner D.S."/>
            <person name="Saino N."/>
        </authorList>
    </citation>
    <scope>NUCLEOTIDE SEQUENCE [LARGE SCALE GENOMIC DNA]</scope>
    <source>
        <strain evidence="8">Chelidonia</strain>
        <tissue evidence="8">Blood</tissue>
    </source>
</reference>
<comment type="subcellular location">
    <subcellularLocation>
        <location evidence="1">Secreted</location>
    </subcellularLocation>
</comment>
<accession>A0A3M0JIF6</accession>
<dbReference type="PANTHER" id="PTHR47221:SF5">
    <property type="entry name" value="FIBRINOGEN C-TERMINAL DOMAIN-CONTAINING PROTEIN"/>
    <property type="match status" value="1"/>
</dbReference>
<proteinExistence type="predicted"/>
<dbReference type="STRING" id="333673.A0A3M0JIF6"/>
<dbReference type="PROSITE" id="PS00514">
    <property type="entry name" value="FIBRINOGEN_C_1"/>
    <property type="match status" value="1"/>
</dbReference>
<evidence type="ECO:0000256" key="1">
    <source>
        <dbReference type="ARBA" id="ARBA00004613"/>
    </source>
</evidence>